<dbReference type="Proteomes" id="UP000824219">
    <property type="component" value="Linkage Group LG09"/>
</dbReference>
<name>A0A9D3NTC1_9TELE</name>
<sequence>MKQLKTTVLQDKSEDIGESHGYPIANKSTKEQQEHVGKTQEHAHWGPTPSQDCAIVEVYGGRRGSIGYVGISGAGWIILQPPTPLPTRPADNGD</sequence>
<keyword evidence="3" id="KW-1185">Reference proteome</keyword>
<protein>
    <submittedName>
        <fullName evidence="2">Uncharacterized protein</fullName>
    </submittedName>
</protein>
<feature type="compositionally biased region" description="Polar residues" evidence="1">
    <location>
        <begin position="1"/>
        <end position="10"/>
    </location>
</feature>
<gene>
    <name evidence="2" type="ORF">KOW79_008229</name>
</gene>
<evidence type="ECO:0000256" key="1">
    <source>
        <dbReference type="SAM" id="MobiDB-lite"/>
    </source>
</evidence>
<evidence type="ECO:0000313" key="3">
    <source>
        <dbReference type="Proteomes" id="UP000824219"/>
    </source>
</evidence>
<evidence type="ECO:0000313" key="2">
    <source>
        <dbReference type="EMBL" id="KAG7328285.1"/>
    </source>
</evidence>
<organism evidence="2 3">
    <name type="scientific">Hemibagrus wyckioides</name>
    <dbReference type="NCBI Taxonomy" id="337641"/>
    <lineage>
        <taxon>Eukaryota</taxon>
        <taxon>Metazoa</taxon>
        <taxon>Chordata</taxon>
        <taxon>Craniata</taxon>
        <taxon>Vertebrata</taxon>
        <taxon>Euteleostomi</taxon>
        <taxon>Actinopterygii</taxon>
        <taxon>Neopterygii</taxon>
        <taxon>Teleostei</taxon>
        <taxon>Ostariophysi</taxon>
        <taxon>Siluriformes</taxon>
        <taxon>Bagridae</taxon>
        <taxon>Hemibagrus</taxon>
    </lineage>
</organism>
<reference evidence="2 3" key="1">
    <citation type="submission" date="2021-06" db="EMBL/GenBank/DDBJ databases">
        <title>Chromosome-level genome assembly of the red-tail catfish (Hemibagrus wyckioides).</title>
        <authorList>
            <person name="Shao F."/>
        </authorList>
    </citation>
    <scope>NUCLEOTIDE SEQUENCE [LARGE SCALE GENOMIC DNA]</scope>
    <source>
        <strain evidence="2">EC202008001</strain>
        <tissue evidence="2">Blood</tissue>
    </source>
</reference>
<comment type="caution">
    <text evidence="2">The sequence shown here is derived from an EMBL/GenBank/DDBJ whole genome shotgun (WGS) entry which is preliminary data.</text>
</comment>
<dbReference type="AlphaFoldDB" id="A0A9D3NTC1"/>
<proteinExistence type="predicted"/>
<feature type="compositionally biased region" description="Basic and acidic residues" evidence="1">
    <location>
        <begin position="28"/>
        <end position="44"/>
    </location>
</feature>
<dbReference type="EMBL" id="JAHKSW010000009">
    <property type="protein sequence ID" value="KAG7328285.1"/>
    <property type="molecule type" value="Genomic_DNA"/>
</dbReference>
<feature type="region of interest" description="Disordered" evidence="1">
    <location>
        <begin position="1"/>
        <end position="51"/>
    </location>
</feature>
<accession>A0A9D3NTC1</accession>